<name>A0ABP0PHS4_9DINO</name>
<reference evidence="3 4" key="1">
    <citation type="submission" date="2024-02" db="EMBL/GenBank/DDBJ databases">
        <authorList>
            <person name="Chen Y."/>
            <person name="Shah S."/>
            <person name="Dougan E. K."/>
            <person name="Thang M."/>
            <person name="Chan C."/>
        </authorList>
    </citation>
    <scope>NUCLEOTIDE SEQUENCE [LARGE SCALE GENOMIC DNA]</scope>
</reference>
<keyword evidence="4" id="KW-1185">Reference proteome</keyword>
<proteinExistence type="predicted"/>
<comment type="caution">
    <text evidence="3">The sequence shown here is derived from an EMBL/GenBank/DDBJ whole genome shotgun (WGS) entry which is preliminary data.</text>
</comment>
<feature type="compositionally biased region" description="Low complexity" evidence="1">
    <location>
        <begin position="208"/>
        <end position="218"/>
    </location>
</feature>
<dbReference type="EMBL" id="CAXAMM010036002">
    <property type="protein sequence ID" value="CAK9075171.1"/>
    <property type="molecule type" value="Genomic_DNA"/>
</dbReference>
<dbReference type="Gene3D" id="1.10.238.10">
    <property type="entry name" value="EF-hand"/>
    <property type="match status" value="1"/>
</dbReference>
<dbReference type="InterPro" id="IPR011992">
    <property type="entry name" value="EF-hand-dom_pair"/>
</dbReference>
<feature type="domain" description="EF-hand" evidence="2">
    <location>
        <begin position="319"/>
        <end position="354"/>
    </location>
</feature>
<feature type="region of interest" description="Disordered" evidence="1">
    <location>
        <begin position="399"/>
        <end position="419"/>
    </location>
</feature>
<feature type="region of interest" description="Disordered" evidence="1">
    <location>
        <begin position="232"/>
        <end position="259"/>
    </location>
</feature>
<evidence type="ECO:0000256" key="1">
    <source>
        <dbReference type="SAM" id="MobiDB-lite"/>
    </source>
</evidence>
<evidence type="ECO:0000313" key="4">
    <source>
        <dbReference type="Proteomes" id="UP001642464"/>
    </source>
</evidence>
<accession>A0ABP0PHS4</accession>
<sequence>MGKLVISIEFAAEELKLEEKAHTPKGVALCFMHFRPLLLPLSTGSEKFHFRGRGKAMLLEVEWPEVRQMAKRAPFWLLLLDQTWQVMGSTCFDLGAQIARAAAAGVAERETEMDSFGLLTAQMLSTHGNQQVASLDCAFRVGCIRDASYTSNASVGDVKDKLRELPKVVEDMPLDPFIEDITVTAAPVSAPTDAPGPPDRDAILAERGPAGAAGPALGQCTGESLESIVVGKRETAKTGKTKPGEQVGKDSLDRSDNLELPSEQLGSCTLSISALTLVSEMTRELMGEEKDGKCDAVPHRFAANQTGRCPRLQGFAKTGLEEKVRFAFMMYDEEQDGSVSREELSEMLRAMAPYLRSAHRDAHLERVYALHSLHPNSRVSFDELMDLCAGSERRGRGLETRVALQAGGASTPPSENDEK</sequence>
<gene>
    <name evidence="3" type="ORF">SCF082_LOCUS36480</name>
</gene>
<dbReference type="Proteomes" id="UP001642464">
    <property type="component" value="Unassembled WGS sequence"/>
</dbReference>
<dbReference type="Pfam" id="PF13499">
    <property type="entry name" value="EF-hand_7"/>
    <property type="match status" value="1"/>
</dbReference>
<dbReference type="InterPro" id="IPR002048">
    <property type="entry name" value="EF_hand_dom"/>
</dbReference>
<evidence type="ECO:0000313" key="3">
    <source>
        <dbReference type="EMBL" id="CAK9075171.1"/>
    </source>
</evidence>
<feature type="region of interest" description="Disordered" evidence="1">
    <location>
        <begin position="188"/>
        <end position="219"/>
    </location>
</feature>
<dbReference type="SUPFAM" id="SSF47473">
    <property type="entry name" value="EF-hand"/>
    <property type="match status" value="1"/>
</dbReference>
<feature type="compositionally biased region" description="Basic and acidic residues" evidence="1">
    <location>
        <begin position="247"/>
        <end position="257"/>
    </location>
</feature>
<evidence type="ECO:0000259" key="2">
    <source>
        <dbReference type="PROSITE" id="PS50222"/>
    </source>
</evidence>
<organism evidence="3 4">
    <name type="scientific">Durusdinium trenchii</name>
    <dbReference type="NCBI Taxonomy" id="1381693"/>
    <lineage>
        <taxon>Eukaryota</taxon>
        <taxon>Sar</taxon>
        <taxon>Alveolata</taxon>
        <taxon>Dinophyceae</taxon>
        <taxon>Suessiales</taxon>
        <taxon>Symbiodiniaceae</taxon>
        <taxon>Durusdinium</taxon>
    </lineage>
</organism>
<dbReference type="SMART" id="SM00054">
    <property type="entry name" value="EFh"/>
    <property type="match status" value="1"/>
</dbReference>
<protein>
    <recommendedName>
        <fullName evidence="2">EF-hand domain-containing protein</fullName>
    </recommendedName>
</protein>
<dbReference type="PROSITE" id="PS50222">
    <property type="entry name" value="EF_HAND_2"/>
    <property type="match status" value="1"/>
</dbReference>